<accession>A0A1M7LQX1</accession>
<gene>
    <name evidence="1" type="ORF">SAMN05444266_11187</name>
</gene>
<dbReference type="EMBL" id="FRBL01000011">
    <property type="protein sequence ID" value="SHM80434.1"/>
    <property type="molecule type" value="Genomic_DNA"/>
</dbReference>
<dbReference type="AlphaFoldDB" id="A0A1M7LQX1"/>
<proteinExistence type="predicted"/>
<keyword evidence="2" id="KW-1185">Reference proteome</keyword>
<reference evidence="1 2" key="1">
    <citation type="submission" date="2016-11" db="EMBL/GenBank/DDBJ databases">
        <authorList>
            <person name="Jaros S."/>
            <person name="Januszkiewicz K."/>
            <person name="Wedrychowicz H."/>
        </authorList>
    </citation>
    <scope>NUCLEOTIDE SEQUENCE [LARGE SCALE GENOMIC DNA]</scope>
    <source>
        <strain evidence="1 2">DSM 27406</strain>
    </source>
</reference>
<dbReference type="STRING" id="1419482.SAMN05444266_11187"/>
<organism evidence="1 2">
    <name type="scientific">Chitinophaga jiangningensis</name>
    <dbReference type="NCBI Taxonomy" id="1419482"/>
    <lineage>
        <taxon>Bacteria</taxon>
        <taxon>Pseudomonadati</taxon>
        <taxon>Bacteroidota</taxon>
        <taxon>Chitinophagia</taxon>
        <taxon>Chitinophagales</taxon>
        <taxon>Chitinophagaceae</taxon>
        <taxon>Chitinophaga</taxon>
    </lineage>
</organism>
<name>A0A1M7LQX1_9BACT</name>
<dbReference type="RefSeq" id="WP_073086690.1">
    <property type="nucleotide sequence ID" value="NZ_FRBL01000011.1"/>
</dbReference>
<sequence length="149" mass="17590">MKSLLLMLLLFPVQKNQIADIRNHVYYTNIHLNLYKQKQLSHADGQSTEGGMSVAYYAKDTLKLIMDNTYWETGKEMAQYYFQDDALIFAYIITLKYNVPIYDKDFDYNKSKKNEERYYYVNKKIIKGKDNGKELIETARELAASFPRP</sequence>
<evidence type="ECO:0000313" key="1">
    <source>
        <dbReference type="EMBL" id="SHM80434.1"/>
    </source>
</evidence>
<dbReference type="Proteomes" id="UP000184420">
    <property type="component" value="Unassembled WGS sequence"/>
</dbReference>
<protein>
    <submittedName>
        <fullName evidence="1">Uncharacterized protein</fullName>
    </submittedName>
</protein>
<dbReference type="OrthoDB" id="7064461at2"/>
<evidence type="ECO:0000313" key="2">
    <source>
        <dbReference type="Proteomes" id="UP000184420"/>
    </source>
</evidence>